<dbReference type="Proteomes" id="UP000569329">
    <property type="component" value="Unassembled WGS sequence"/>
</dbReference>
<sequence length="62" mass="6759">MAGKKAEDDRVDPTWPEAPDGKSPVSELASDRQGSLSPFGDLTFPMPQDSVSYEHPVTEINK</sequence>
<evidence type="ECO:0000256" key="1">
    <source>
        <dbReference type="SAM" id="MobiDB-lite"/>
    </source>
</evidence>
<reference evidence="2 3" key="1">
    <citation type="submission" date="2020-07" db="EMBL/GenBank/DDBJ databases">
        <title>Sequencing the genomes of 1000 actinobacteria strains.</title>
        <authorList>
            <person name="Klenk H.-P."/>
        </authorList>
    </citation>
    <scope>NUCLEOTIDE SEQUENCE [LARGE SCALE GENOMIC DNA]</scope>
    <source>
        <strain evidence="2 3">DSM 45975</strain>
    </source>
</reference>
<dbReference type="EMBL" id="JACGWZ010000006">
    <property type="protein sequence ID" value="MBA8826711.1"/>
    <property type="molecule type" value="Genomic_DNA"/>
</dbReference>
<keyword evidence="3" id="KW-1185">Reference proteome</keyword>
<dbReference type="AlphaFoldDB" id="A0A839E5W3"/>
<feature type="compositionally biased region" description="Basic and acidic residues" evidence="1">
    <location>
        <begin position="1"/>
        <end position="12"/>
    </location>
</feature>
<feature type="region of interest" description="Disordered" evidence="1">
    <location>
        <begin position="1"/>
        <end position="62"/>
    </location>
</feature>
<proteinExistence type="predicted"/>
<gene>
    <name evidence="2" type="ORF">FHX42_004090</name>
</gene>
<organism evidence="2 3">
    <name type="scientific">Halosaccharopolyspora lacisalsi</name>
    <dbReference type="NCBI Taxonomy" id="1000566"/>
    <lineage>
        <taxon>Bacteria</taxon>
        <taxon>Bacillati</taxon>
        <taxon>Actinomycetota</taxon>
        <taxon>Actinomycetes</taxon>
        <taxon>Pseudonocardiales</taxon>
        <taxon>Pseudonocardiaceae</taxon>
        <taxon>Halosaccharopolyspora</taxon>
    </lineage>
</organism>
<evidence type="ECO:0000313" key="3">
    <source>
        <dbReference type="Proteomes" id="UP000569329"/>
    </source>
</evidence>
<accession>A0A839E5W3</accession>
<comment type="caution">
    <text evidence="2">The sequence shown here is derived from an EMBL/GenBank/DDBJ whole genome shotgun (WGS) entry which is preliminary data.</text>
</comment>
<protein>
    <submittedName>
        <fullName evidence="2">Uncharacterized protein</fullName>
    </submittedName>
</protein>
<evidence type="ECO:0000313" key="2">
    <source>
        <dbReference type="EMBL" id="MBA8826711.1"/>
    </source>
</evidence>
<name>A0A839E5W3_9PSEU</name>